<evidence type="ECO:0000256" key="5">
    <source>
        <dbReference type="ARBA" id="ARBA00023136"/>
    </source>
</evidence>
<keyword evidence="4 6" id="KW-1133">Transmembrane helix</keyword>
<protein>
    <submittedName>
        <fullName evidence="8">Sulfatase-like hydrolase/transferase</fullName>
    </submittedName>
</protein>
<evidence type="ECO:0000256" key="3">
    <source>
        <dbReference type="ARBA" id="ARBA00022692"/>
    </source>
</evidence>
<comment type="caution">
    <text evidence="8">The sequence shown here is derived from an EMBL/GenBank/DDBJ whole genome shotgun (WGS) entry which is preliminary data.</text>
</comment>
<dbReference type="InterPro" id="IPR017850">
    <property type="entry name" value="Alkaline_phosphatase_core_sf"/>
</dbReference>
<dbReference type="RefSeq" id="WP_322187724.1">
    <property type="nucleotide sequence ID" value="NZ_JAXLPB010000004.1"/>
</dbReference>
<dbReference type="InterPro" id="IPR050448">
    <property type="entry name" value="OpgB/LTA_synthase_biosynth"/>
</dbReference>
<dbReference type="PROSITE" id="PS51257">
    <property type="entry name" value="PROKAR_LIPOPROTEIN"/>
    <property type="match status" value="1"/>
</dbReference>
<keyword evidence="2" id="KW-1003">Cell membrane</keyword>
<dbReference type="PANTHER" id="PTHR47371:SF3">
    <property type="entry name" value="PHOSPHOGLYCEROL TRANSFERASE I"/>
    <property type="match status" value="1"/>
</dbReference>
<name>A0ABU5I4A3_9HYPH</name>
<evidence type="ECO:0000256" key="2">
    <source>
        <dbReference type="ARBA" id="ARBA00022475"/>
    </source>
</evidence>
<dbReference type="Pfam" id="PF00884">
    <property type="entry name" value="Sulfatase"/>
    <property type="match status" value="1"/>
</dbReference>
<sequence length="575" mass="63256">MRTNVTRCVQFALQPSVSVLVSCVGLAMLVELENQYSSVPFVVMIIGFLASIAFFLTSRFAFSVYAAWAVAGIVTLVSLFKFKTKGFSLHFYDLVFVGGDPTVYAFLVGTFPKLVLSVLALALVISGGFVLAFSREERRQVGLGPRIVLVAITAAALPLTLPAQASNDQRYFYYLGGHHASSFFVSLLDFEYFFSRTEALERLARMPPETPLAQTPDCRVGEGKPDVFVVLQESQTDLALLPQLGLIETDKAPATGRFGRKHPLSVETFGGGTWITNLSLMTGLSAADFGWRSPYLTITLEGMVGGALPQVLAQCGYRTAAILPMTYSFVNEGPFLHSIGFETVLDAKAIGATDFIHRDSLYFEAAEQFIAEHRATDDRPLFLLVQTMFPHAPYTSRMDAAAKVTNEPLHAEPELAEYLRRVALSRADFGIFMSAREADPSPRGSVVLEFGDHQSYATKPFIDELAGPDSLSDLSSLAYRTYFALRAFGYDLQPPGRNEAPMDVAFLGAHLVERARLPSSPILRDLSRLRALCDGRFHTCDARDEIDRHLRRRIDAGLLDILDEPAQGGMTVAQR</sequence>
<evidence type="ECO:0000313" key="9">
    <source>
        <dbReference type="Proteomes" id="UP001294412"/>
    </source>
</evidence>
<feature type="domain" description="Sulfatase N-terminal" evidence="7">
    <location>
        <begin position="279"/>
        <end position="423"/>
    </location>
</feature>
<reference evidence="8 9" key="1">
    <citation type="submission" date="2023-12" db="EMBL/GenBank/DDBJ databases">
        <title>Description of Novel Strain Fulvimarina sp. 2208YS6-2-32 isolated from Uroteuthis (Photololigo) edulis.</title>
        <authorList>
            <person name="Park J.-S."/>
        </authorList>
    </citation>
    <scope>NUCLEOTIDE SEQUENCE [LARGE SCALE GENOMIC DNA]</scope>
    <source>
        <strain evidence="8 9">2208YS6-2-32</strain>
    </source>
</reference>
<feature type="transmembrane region" description="Helical" evidence="6">
    <location>
        <begin position="12"/>
        <end position="32"/>
    </location>
</feature>
<dbReference type="EMBL" id="JAXLPB010000004">
    <property type="protein sequence ID" value="MDY8110203.1"/>
    <property type="molecule type" value="Genomic_DNA"/>
</dbReference>
<feature type="transmembrane region" description="Helical" evidence="6">
    <location>
        <begin position="62"/>
        <end position="82"/>
    </location>
</feature>
<feature type="transmembrane region" description="Helical" evidence="6">
    <location>
        <begin position="89"/>
        <end position="108"/>
    </location>
</feature>
<dbReference type="PANTHER" id="PTHR47371">
    <property type="entry name" value="LIPOTEICHOIC ACID SYNTHASE"/>
    <property type="match status" value="1"/>
</dbReference>
<gene>
    <name evidence="8" type="ORF">U0C82_13755</name>
</gene>
<evidence type="ECO:0000259" key="7">
    <source>
        <dbReference type="Pfam" id="PF00884"/>
    </source>
</evidence>
<keyword evidence="3 6" id="KW-0812">Transmembrane</keyword>
<dbReference type="SUPFAM" id="SSF53649">
    <property type="entry name" value="Alkaline phosphatase-like"/>
    <property type="match status" value="1"/>
</dbReference>
<feature type="transmembrane region" description="Helical" evidence="6">
    <location>
        <begin position="146"/>
        <end position="165"/>
    </location>
</feature>
<evidence type="ECO:0000256" key="6">
    <source>
        <dbReference type="SAM" id="Phobius"/>
    </source>
</evidence>
<keyword evidence="5 6" id="KW-0472">Membrane</keyword>
<dbReference type="Proteomes" id="UP001294412">
    <property type="component" value="Unassembled WGS sequence"/>
</dbReference>
<feature type="transmembrane region" description="Helical" evidence="6">
    <location>
        <begin position="114"/>
        <end position="134"/>
    </location>
</feature>
<evidence type="ECO:0000313" key="8">
    <source>
        <dbReference type="EMBL" id="MDY8110203.1"/>
    </source>
</evidence>
<proteinExistence type="predicted"/>
<dbReference type="InterPro" id="IPR000917">
    <property type="entry name" value="Sulfatase_N"/>
</dbReference>
<comment type="subcellular location">
    <subcellularLocation>
        <location evidence="1">Cell membrane</location>
        <topology evidence="1">Multi-pass membrane protein</topology>
    </subcellularLocation>
</comment>
<organism evidence="8 9">
    <name type="scientific">Fulvimarina uroteuthidis</name>
    <dbReference type="NCBI Taxonomy" id="3098149"/>
    <lineage>
        <taxon>Bacteria</taxon>
        <taxon>Pseudomonadati</taxon>
        <taxon>Pseudomonadota</taxon>
        <taxon>Alphaproteobacteria</taxon>
        <taxon>Hyphomicrobiales</taxon>
        <taxon>Aurantimonadaceae</taxon>
        <taxon>Fulvimarina</taxon>
    </lineage>
</organism>
<accession>A0ABU5I4A3</accession>
<feature type="transmembrane region" description="Helical" evidence="6">
    <location>
        <begin position="39"/>
        <end position="56"/>
    </location>
</feature>
<evidence type="ECO:0000256" key="4">
    <source>
        <dbReference type="ARBA" id="ARBA00022989"/>
    </source>
</evidence>
<evidence type="ECO:0000256" key="1">
    <source>
        <dbReference type="ARBA" id="ARBA00004651"/>
    </source>
</evidence>
<keyword evidence="9" id="KW-1185">Reference proteome</keyword>
<dbReference type="Gene3D" id="3.40.720.10">
    <property type="entry name" value="Alkaline Phosphatase, subunit A"/>
    <property type="match status" value="1"/>
</dbReference>